<dbReference type="RefSeq" id="XP_008607065.1">
    <property type="nucleotide sequence ID" value="XM_008608843.1"/>
</dbReference>
<sequence length="77" mass="8822">MLGAFLEDIRSQHAWRDAQDELFRDQSKLRDASDMKDVAAYRAANLKRRMDQSAAWRTLWPNQGPTQQPPPPPSPST</sequence>
<dbReference type="Proteomes" id="UP000030762">
    <property type="component" value="Unassembled WGS sequence"/>
</dbReference>
<name>T0S3X9_SAPDV</name>
<organism evidence="2 3">
    <name type="scientific">Saprolegnia diclina (strain VS20)</name>
    <dbReference type="NCBI Taxonomy" id="1156394"/>
    <lineage>
        <taxon>Eukaryota</taxon>
        <taxon>Sar</taxon>
        <taxon>Stramenopiles</taxon>
        <taxon>Oomycota</taxon>
        <taxon>Saprolegniomycetes</taxon>
        <taxon>Saprolegniales</taxon>
        <taxon>Saprolegniaceae</taxon>
        <taxon>Saprolegnia</taxon>
    </lineage>
</organism>
<dbReference type="EMBL" id="JH767138">
    <property type="protein sequence ID" value="EQC39793.1"/>
    <property type="molecule type" value="Genomic_DNA"/>
</dbReference>
<dbReference type="GeneID" id="19943943"/>
<dbReference type="InParanoid" id="T0S3X9"/>
<accession>T0S3X9</accession>
<feature type="region of interest" description="Disordered" evidence="1">
    <location>
        <begin position="58"/>
        <end position="77"/>
    </location>
</feature>
<dbReference type="VEuPathDB" id="FungiDB:SDRG_03216"/>
<keyword evidence="3" id="KW-1185">Reference proteome</keyword>
<reference evidence="2 3" key="1">
    <citation type="submission" date="2012-04" db="EMBL/GenBank/DDBJ databases">
        <title>The Genome Sequence of Saprolegnia declina VS20.</title>
        <authorList>
            <consortium name="The Broad Institute Genome Sequencing Platform"/>
            <person name="Russ C."/>
            <person name="Nusbaum C."/>
            <person name="Tyler B."/>
            <person name="van West P."/>
            <person name="Dieguez-Uribeondo J."/>
            <person name="de Bruijn I."/>
            <person name="Tripathy S."/>
            <person name="Jiang R."/>
            <person name="Young S.K."/>
            <person name="Zeng Q."/>
            <person name="Gargeya S."/>
            <person name="Fitzgerald M."/>
            <person name="Haas B."/>
            <person name="Abouelleil A."/>
            <person name="Alvarado L."/>
            <person name="Arachchi H.M."/>
            <person name="Berlin A."/>
            <person name="Chapman S.B."/>
            <person name="Goldberg J."/>
            <person name="Griggs A."/>
            <person name="Gujja S."/>
            <person name="Hansen M."/>
            <person name="Howarth C."/>
            <person name="Imamovic A."/>
            <person name="Larimer J."/>
            <person name="McCowen C."/>
            <person name="Montmayeur A."/>
            <person name="Murphy C."/>
            <person name="Neiman D."/>
            <person name="Pearson M."/>
            <person name="Priest M."/>
            <person name="Roberts A."/>
            <person name="Saif S."/>
            <person name="Shea T."/>
            <person name="Sisk P."/>
            <person name="Sykes S."/>
            <person name="Wortman J."/>
            <person name="Nusbaum C."/>
            <person name="Birren B."/>
        </authorList>
    </citation>
    <scope>NUCLEOTIDE SEQUENCE [LARGE SCALE GENOMIC DNA]</scope>
    <source>
        <strain evidence="2 3">VS20</strain>
    </source>
</reference>
<proteinExistence type="predicted"/>
<protein>
    <submittedName>
        <fullName evidence="2">Uncharacterized protein</fullName>
    </submittedName>
</protein>
<gene>
    <name evidence="2" type="ORF">SDRG_03216</name>
</gene>
<dbReference type="AlphaFoldDB" id="T0S3X9"/>
<evidence type="ECO:0000313" key="3">
    <source>
        <dbReference type="Proteomes" id="UP000030762"/>
    </source>
</evidence>
<evidence type="ECO:0000256" key="1">
    <source>
        <dbReference type="SAM" id="MobiDB-lite"/>
    </source>
</evidence>
<evidence type="ECO:0000313" key="2">
    <source>
        <dbReference type="EMBL" id="EQC39793.1"/>
    </source>
</evidence>
<feature type="compositionally biased region" description="Pro residues" evidence="1">
    <location>
        <begin position="67"/>
        <end position="77"/>
    </location>
</feature>